<dbReference type="Gene3D" id="3.90.20.20">
    <property type="match status" value="1"/>
</dbReference>
<dbReference type="Pfam" id="PF01025">
    <property type="entry name" value="GrpE"/>
    <property type="match status" value="1"/>
</dbReference>
<dbReference type="NCBIfam" id="NF010737">
    <property type="entry name" value="PRK14139.1"/>
    <property type="match status" value="1"/>
</dbReference>
<gene>
    <name evidence="3 7" type="primary">grpE</name>
    <name evidence="7" type="ORF">SSDC_01130</name>
</gene>
<dbReference type="GO" id="GO:0006457">
    <property type="term" value="P:protein folding"/>
    <property type="evidence" value="ECO:0007669"/>
    <property type="project" value="InterPro"/>
</dbReference>
<dbReference type="SUPFAM" id="SSF58014">
    <property type="entry name" value="Coiled-coil domain of nucleotide exchange factor GrpE"/>
    <property type="match status" value="1"/>
</dbReference>
<name>S5R8K1_9PROT</name>
<dbReference type="PATRIC" id="fig|669502.6.peg.219"/>
<feature type="region of interest" description="Disordered" evidence="6">
    <location>
        <begin position="30"/>
        <end position="75"/>
    </location>
</feature>
<dbReference type="EMBL" id="CP003468">
    <property type="protein sequence ID" value="AGS06915.1"/>
    <property type="molecule type" value="Genomic_DNA"/>
</dbReference>
<dbReference type="HOGENOM" id="CLU_057217_6_1_4"/>
<evidence type="ECO:0000256" key="3">
    <source>
        <dbReference type="HAMAP-Rule" id="MF_01151"/>
    </source>
</evidence>
<dbReference type="GO" id="GO:0042803">
    <property type="term" value="F:protein homodimerization activity"/>
    <property type="evidence" value="ECO:0007669"/>
    <property type="project" value="InterPro"/>
</dbReference>
<keyword evidence="2 3" id="KW-0143">Chaperone</keyword>
<dbReference type="GO" id="GO:0051082">
    <property type="term" value="F:unfolded protein binding"/>
    <property type="evidence" value="ECO:0007669"/>
    <property type="project" value="TreeGrafter"/>
</dbReference>
<reference evidence="7 8" key="1">
    <citation type="journal article" date="2013" name="Curr. Biol.">
        <title>Defensive bacteriome symbiont with a drastically reduced genome.</title>
        <authorList>
            <person name="Nakabachi A."/>
            <person name="Ueoka R."/>
            <person name="Oshima K."/>
            <person name="Teta R."/>
            <person name="Mangoni A."/>
            <person name="Gurgui M."/>
            <person name="Oldham N.J."/>
            <person name="van Echten-Deckert G."/>
            <person name="Okamura K."/>
            <person name="Yamamoto K."/>
            <person name="Inoue H."/>
            <person name="Ohkuma M."/>
            <person name="Hongoh Y."/>
            <person name="Miyagishima S.Y."/>
            <person name="Hattori M."/>
            <person name="Piel J."/>
            <person name="Fukatsu T."/>
        </authorList>
    </citation>
    <scope>NUCLEOTIDE SEQUENCE [LARGE SCALE GENOMIC DNA]</scope>
    <source>
        <strain evidence="7 8">DC</strain>
    </source>
</reference>
<dbReference type="Gene3D" id="2.30.22.10">
    <property type="entry name" value="Head domain of nucleotide exchange factor GrpE"/>
    <property type="match status" value="1"/>
</dbReference>
<dbReference type="PANTHER" id="PTHR21237">
    <property type="entry name" value="GRPE PROTEIN"/>
    <property type="match status" value="1"/>
</dbReference>
<proteinExistence type="inferred from homology"/>
<dbReference type="KEGG" id="ssdc:SSDC_01130"/>
<dbReference type="Proteomes" id="UP000015216">
    <property type="component" value="Chromosome"/>
</dbReference>
<evidence type="ECO:0000256" key="5">
    <source>
        <dbReference type="RuleBase" id="RU004478"/>
    </source>
</evidence>
<comment type="function">
    <text evidence="3 4">Participates actively in the response to hyperosmotic and heat shock by preventing the aggregation of stress-denatured proteins, in association with DnaK and GrpE. It is the nucleotide exchange factor for DnaK and may function as a thermosensor. Unfolded proteins bind initially to DnaJ; upon interaction with the DnaJ-bound protein, DnaK hydrolyzes its bound ATP, resulting in the formation of a stable complex. GrpE releases ADP from DnaK; ATP binding to DnaK triggers the release of the substrate protein, thus completing the reaction cycle. Several rounds of ATP-dependent interactions between DnaJ, DnaK and GrpE are required for fully efficient folding.</text>
</comment>
<keyword evidence="3 4" id="KW-0346">Stress response</keyword>
<dbReference type="SUPFAM" id="SSF51064">
    <property type="entry name" value="Head domain of nucleotide exchange factor GrpE"/>
    <property type="match status" value="1"/>
</dbReference>
<organism evidence="7 8">
    <name type="scientific">Candidatus Profftella armatura</name>
    <dbReference type="NCBI Taxonomy" id="669502"/>
    <lineage>
        <taxon>Bacteria</taxon>
        <taxon>Pseudomonadati</taxon>
        <taxon>Pseudomonadota</taxon>
        <taxon>Betaproteobacteria</taxon>
        <taxon>Candidatus Profftella</taxon>
    </lineage>
</organism>
<dbReference type="GO" id="GO:0051087">
    <property type="term" value="F:protein-folding chaperone binding"/>
    <property type="evidence" value="ECO:0007669"/>
    <property type="project" value="InterPro"/>
</dbReference>
<dbReference type="GO" id="GO:0005829">
    <property type="term" value="C:cytosol"/>
    <property type="evidence" value="ECO:0007669"/>
    <property type="project" value="TreeGrafter"/>
</dbReference>
<dbReference type="InterPro" id="IPR009012">
    <property type="entry name" value="GrpE_head"/>
</dbReference>
<dbReference type="PANTHER" id="PTHR21237:SF23">
    <property type="entry name" value="GRPE PROTEIN HOMOLOG, MITOCHONDRIAL"/>
    <property type="match status" value="1"/>
</dbReference>
<dbReference type="STRING" id="669502.SSDC_01130"/>
<evidence type="ECO:0000256" key="6">
    <source>
        <dbReference type="SAM" id="MobiDB-lite"/>
    </source>
</evidence>
<evidence type="ECO:0000313" key="7">
    <source>
        <dbReference type="EMBL" id="AGS06915.1"/>
    </source>
</evidence>
<evidence type="ECO:0000256" key="2">
    <source>
        <dbReference type="ARBA" id="ARBA00023186"/>
    </source>
</evidence>
<keyword evidence="8" id="KW-1185">Reference proteome</keyword>
<dbReference type="InterPro" id="IPR013805">
    <property type="entry name" value="GrpE_CC"/>
</dbReference>
<dbReference type="HAMAP" id="MF_01151">
    <property type="entry name" value="GrpE"/>
    <property type="match status" value="1"/>
</dbReference>
<keyword evidence="3" id="KW-0963">Cytoplasm</keyword>
<dbReference type="eggNOG" id="COG0576">
    <property type="taxonomic scope" value="Bacteria"/>
</dbReference>
<dbReference type="InterPro" id="IPR000740">
    <property type="entry name" value="GrpE"/>
</dbReference>
<protein>
    <recommendedName>
        <fullName evidence="3 4">Protein GrpE</fullName>
    </recommendedName>
    <alternativeName>
        <fullName evidence="3">HSP-70 cofactor</fullName>
    </alternativeName>
</protein>
<evidence type="ECO:0000313" key="8">
    <source>
        <dbReference type="Proteomes" id="UP000015216"/>
    </source>
</evidence>
<evidence type="ECO:0000256" key="4">
    <source>
        <dbReference type="RuleBase" id="RU000639"/>
    </source>
</evidence>
<sequence length="227" mass="26075">MKNNEKKEKINTFEKIKNSSFKKKEFLNKTVESKEEDKTVESKEEDKTVESKEEDKTVESKEEDKTVESKEEDKTVENELKKKLNTAEIKASYMQDAYLRAKAESENIRRRSQEDLARAYKFSIENFAKELLSVKDSLEMALNVETPSIESLKKGVEITLKQLSSVFKKNNLLEINPIIGDKLDPMKHQAVSTISAEQEPNTIVEVLQKGYLISERLLRPALVTVAQ</sequence>
<dbReference type="PROSITE" id="PS01071">
    <property type="entry name" value="GRPE"/>
    <property type="match status" value="1"/>
</dbReference>
<evidence type="ECO:0000256" key="1">
    <source>
        <dbReference type="ARBA" id="ARBA00009054"/>
    </source>
</evidence>
<dbReference type="PRINTS" id="PR00773">
    <property type="entry name" value="GRPEPROTEIN"/>
</dbReference>
<accession>S5R8K1</accession>
<dbReference type="GO" id="GO:0000774">
    <property type="term" value="F:adenyl-nucleotide exchange factor activity"/>
    <property type="evidence" value="ECO:0007669"/>
    <property type="project" value="InterPro"/>
</dbReference>
<dbReference type="OrthoDB" id="9789811at2"/>
<dbReference type="CDD" id="cd00446">
    <property type="entry name" value="GrpE"/>
    <property type="match status" value="1"/>
</dbReference>
<comment type="similarity">
    <text evidence="1 3 5">Belongs to the GrpE family.</text>
</comment>
<dbReference type="RefSeq" id="WP_020915490.1">
    <property type="nucleotide sequence ID" value="NC_021885.1"/>
</dbReference>
<dbReference type="AlphaFoldDB" id="S5R8K1"/>
<comment type="subcellular location">
    <subcellularLocation>
        <location evidence="3">Cytoplasm</location>
    </subcellularLocation>
</comment>
<dbReference type="NCBIfam" id="NF010738">
    <property type="entry name" value="PRK14140.1"/>
    <property type="match status" value="1"/>
</dbReference>
<comment type="subunit">
    <text evidence="3">Homodimer.</text>
</comment>
<dbReference type="GeneID" id="301553092"/>